<dbReference type="AlphaFoldDB" id="A0A844FEX5"/>
<reference evidence="1 2" key="1">
    <citation type="submission" date="2019-08" db="EMBL/GenBank/DDBJ databases">
        <title>In-depth cultivation of the pig gut microbiome towards novel bacterial diversity and tailored functional studies.</title>
        <authorList>
            <person name="Wylensek D."/>
            <person name="Hitch T.C.A."/>
            <person name="Clavel T."/>
        </authorList>
    </citation>
    <scope>NUCLEOTIDE SEQUENCE [LARGE SCALE GENOMIC DNA]</scope>
    <source>
        <strain evidence="1 2">Med78-601-WT-4W-RMD-3</strain>
    </source>
</reference>
<proteinExistence type="predicted"/>
<evidence type="ECO:0000313" key="1">
    <source>
        <dbReference type="EMBL" id="MSS42535.1"/>
    </source>
</evidence>
<organism evidence="1 2">
    <name type="scientific">Anaerosalibacter bizertensis</name>
    <dbReference type="NCBI Taxonomy" id="932217"/>
    <lineage>
        <taxon>Bacteria</taxon>
        <taxon>Bacillati</taxon>
        <taxon>Bacillota</taxon>
        <taxon>Tissierellia</taxon>
        <taxon>Tissierellales</taxon>
        <taxon>Sporanaerobacteraceae</taxon>
        <taxon>Anaerosalibacter</taxon>
    </lineage>
</organism>
<name>A0A844FEX5_9FIRM</name>
<comment type="caution">
    <text evidence="1">The sequence shown here is derived from an EMBL/GenBank/DDBJ whole genome shotgun (WGS) entry which is preliminary data.</text>
</comment>
<dbReference type="EMBL" id="VULR01000002">
    <property type="protein sequence ID" value="MSS42535.1"/>
    <property type="molecule type" value="Genomic_DNA"/>
</dbReference>
<dbReference type="RefSeq" id="WP_154482447.1">
    <property type="nucleotide sequence ID" value="NZ_VULR01000002.1"/>
</dbReference>
<evidence type="ECO:0000313" key="2">
    <source>
        <dbReference type="Proteomes" id="UP000462760"/>
    </source>
</evidence>
<dbReference type="Proteomes" id="UP000462760">
    <property type="component" value="Unassembled WGS sequence"/>
</dbReference>
<gene>
    <name evidence="1" type="ORF">FYJ27_02120</name>
</gene>
<dbReference type="OrthoDB" id="1951970at2"/>
<protein>
    <submittedName>
        <fullName evidence="1">Uncharacterized protein</fullName>
    </submittedName>
</protein>
<accession>A0A844FEX5</accession>
<sequence length="182" mass="20939">MGKKIFILIVLFCLIFSLYTIVFSQGDFKKADVVFKNISLKGDEGSINLKEEAFYYNNKIYAPISKVIDVMGGQGFWNEEKTEIIIKPYNDFIQCESNKGEVFAYGIIMSINYENREIGIEQYLDETTKKIPSKLKIREDAVIVLERNDKKMNIDFTDLRAGEDIGLILDKDKNVRAIILVK</sequence>